<name>A0ABT1WPX9_9LACT</name>
<dbReference type="PANTHER" id="PTHR37301">
    <property type="entry name" value="DNA-BINDING PROTEIN-RELATED"/>
    <property type="match status" value="1"/>
</dbReference>
<feature type="domain" description="HTH cro/C1-type" evidence="1">
    <location>
        <begin position="8"/>
        <end position="65"/>
    </location>
</feature>
<proteinExistence type="predicted"/>
<comment type="caution">
    <text evidence="2">The sequence shown here is derived from an EMBL/GenBank/DDBJ whole genome shotgun (WGS) entry which is preliminary data.</text>
</comment>
<protein>
    <submittedName>
        <fullName evidence="2">Helix-turn-helix transcriptional regulator</fullName>
    </submittedName>
</protein>
<evidence type="ECO:0000313" key="3">
    <source>
        <dbReference type="Proteomes" id="UP001059480"/>
    </source>
</evidence>
<gene>
    <name evidence="2" type="ORF">NPA36_06585</name>
</gene>
<dbReference type="EMBL" id="JANHNZ010000005">
    <property type="protein sequence ID" value="MCQ9210213.1"/>
    <property type="molecule type" value="Genomic_DNA"/>
</dbReference>
<evidence type="ECO:0000313" key="2">
    <source>
        <dbReference type="EMBL" id="MCQ9210213.1"/>
    </source>
</evidence>
<reference evidence="2" key="1">
    <citation type="submission" date="2022-07" db="EMBL/GenBank/DDBJ databases">
        <authorList>
            <person name="Jung M.-Y."/>
            <person name="Lee M."/>
        </authorList>
    </citation>
    <scope>NUCLEOTIDE SEQUENCE</scope>
    <source>
        <strain evidence="2">S8</strain>
    </source>
</reference>
<sequence>MGVSYRPLWIELAKRDMRKIDFQKKCKISSNLLANMGKNEYISMKNLEVICRELDVTPNQVIEFREEKIDG</sequence>
<evidence type="ECO:0000259" key="1">
    <source>
        <dbReference type="Pfam" id="PF13443"/>
    </source>
</evidence>
<dbReference type="InterPro" id="IPR001387">
    <property type="entry name" value="Cro/C1-type_HTH"/>
</dbReference>
<dbReference type="Pfam" id="PF13443">
    <property type="entry name" value="HTH_26"/>
    <property type="match status" value="1"/>
</dbReference>
<reference evidence="2" key="2">
    <citation type="journal article" date="2023" name="Curr. Microbiol.">
        <title>Granulicatella seriolae sp. nov., a Novel Facultative Anaerobe Isolated from Yellowtail Marine Fish.</title>
        <authorList>
            <person name="Lee M."/>
            <person name="Choi Y.J."/>
            <person name="Farooq A."/>
            <person name="Jeong J.B."/>
            <person name="Jung M.Y."/>
        </authorList>
    </citation>
    <scope>NUCLEOTIDE SEQUENCE</scope>
    <source>
        <strain evidence="2">S8</strain>
    </source>
</reference>
<reference evidence="2" key="3">
    <citation type="journal article" date="2023" name="Microbiol. Resour. Announc.">
        <title>Draft Genome Sequence of Granulicatella sp. Strain S8, Isolated from a Marine Fish, Seriola quinqueradiata.</title>
        <authorList>
            <person name="Lee M."/>
            <person name="Farooq A."/>
            <person name="Jeong J.B."/>
            <person name="Jung M.Y."/>
        </authorList>
    </citation>
    <scope>NUCLEOTIDE SEQUENCE</scope>
    <source>
        <strain evidence="2">S8</strain>
    </source>
</reference>
<dbReference type="PANTHER" id="PTHR37301:SF1">
    <property type="entry name" value="DNA-BINDING PROTEIN"/>
    <property type="match status" value="1"/>
</dbReference>
<dbReference type="Proteomes" id="UP001059480">
    <property type="component" value="Unassembled WGS sequence"/>
</dbReference>
<accession>A0ABT1WPX9</accession>
<keyword evidence="3" id="KW-1185">Reference proteome</keyword>
<organism evidence="2 3">
    <name type="scientific">Granulicatella seriolae</name>
    <dbReference type="NCBI Taxonomy" id="2967226"/>
    <lineage>
        <taxon>Bacteria</taxon>
        <taxon>Bacillati</taxon>
        <taxon>Bacillota</taxon>
        <taxon>Bacilli</taxon>
        <taxon>Lactobacillales</taxon>
        <taxon>Carnobacteriaceae</taxon>
        <taxon>Granulicatella</taxon>
    </lineage>
</organism>
<dbReference type="RefSeq" id="WP_256945326.1">
    <property type="nucleotide sequence ID" value="NZ_JANHNZ010000005.1"/>
</dbReference>